<organism evidence="2">
    <name type="scientific">marine sediment metagenome</name>
    <dbReference type="NCBI Taxonomy" id="412755"/>
    <lineage>
        <taxon>unclassified sequences</taxon>
        <taxon>metagenomes</taxon>
        <taxon>ecological metagenomes</taxon>
    </lineage>
</organism>
<dbReference type="EMBL" id="BARU01001255">
    <property type="protein sequence ID" value="GAH30438.1"/>
    <property type="molecule type" value="Genomic_DNA"/>
</dbReference>
<reference evidence="2" key="1">
    <citation type="journal article" date="2014" name="Front. Microbiol.">
        <title>High frequency of phylogenetically diverse reductive dehalogenase-homologous genes in deep subseafloor sedimentary metagenomes.</title>
        <authorList>
            <person name="Kawai M."/>
            <person name="Futagami T."/>
            <person name="Toyoda A."/>
            <person name="Takaki Y."/>
            <person name="Nishi S."/>
            <person name="Hori S."/>
            <person name="Arai W."/>
            <person name="Tsubouchi T."/>
            <person name="Morono Y."/>
            <person name="Uchiyama I."/>
            <person name="Ito T."/>
            <person name="Fujiyama A."/>
            <person name="Inagaki F."/>
            <person name="Takami H."/>
        </authorList>
    </citation>
    <scope>NUCLEOTIDE SEQUENCE</scope>
    <source>
        <strain evidence="2">Expedition CK06-06</strain>
    </source>
</reference>
<comment type="caution">
    <text evidence="2">The sequence shown here is derived from an EMBL/GenBank/DDBJ whole genome shotgun (WGS) entry which is preliminary data.</text>
</comment>
<evidence type="ECO:0000313" key="2">
    <source>
        <dbReference type="EMBL" id="GAH30438.1"/>
    </source>
</evidence>
<evidence type="ECO:0000259" key="1">
    <source>
        <dbReference type="Pfam" id="PF13709"/>
    </source>
</evidence>
<accession>X1GBM6</accession>
<protein>
    <recommendedName>
        <fullName evidence="1">DUF4159 domain-containing protein</fullName>
    </recommendedName>
</protein>
<sequence length="296" mass="32647">CLIYAPSHNPENKSSTPPSLSCLWELAGPSYNQFENPDNPVRRQIDAALAIGANVVAYATNRELKKKDEIFARSQLETTKPDSIGRGQLTIGKLRHGGLCDAAPKALANILRAAARELGILVEDTPAKLDLIDPAIFKHHMLFMHGRQAFAFDDAQRKNLRDFLKRGGTLLADSVCASQSFTDAFRKEFSVALPTYTIESVPDDDPLFSAATYGGYDLRRVTLRAPTAGRGPLSAEKRKVPPQLEGIRIGDRWAVIFSPFDISCALEKQNSMECTGYDRDDAEKIALNVLLYSLNH</sequence>
<feature type="non-terminal residue" evidence="2">
    <location>
        <position position="1"/>
    </location>
</feature>
<dbReference type="Pfam" id="PF13709">
    <property type="entry name" value="DUF4159"/>
    <property type="match status" value="1"/>
</dbReference>
<dbReference type="InterPro" id="IPR025297">
    <property type="entry name" value="DUF4159"/>
</dbReference>
<name>X1GBM6_9ZZZZ</name>
<dbReference type="CDD" id="cd03143">
    <property type="entry name" value="A4_beta-galactosidase_middle_domain"/>
    <property type="match status" value="1"/>
</dbReference>
<dbReference type="AlphaFoldDB" id="X1GBM6"/>
<proteinExistence type="predicted"/>
<feature type="domain" description="DUF4159" evidence="1">
    <location>
        <begin position="91"/>
        <end position="294"/>
    </location>
</feature>
<gene>
    <name evidence="2" type="ORF">S03H2_03403</name>
</gene>
<dbReference type="Gene3D" id="3.40.50.12140">
    <property type="entry name" value="Domain of unknown function DUF4159"/>
    <property type="match status" value="1"/>
</dbReference>